<dbReference type="EMBL" id="RWGY01000011">
    <property type="protein sequence ID" value="TVU31347.1"/>
    <property type="molecule type" value="Genomic_DNA"/>
</dbReference>
<proteinExistence type="predicted"/>
<dbReference type="SUPFAM" id="SSF51713">
    <property type="entry name" value="tRNA-guanine transglycosylase"/>
    <property type="match status" value="1"/>
</dbReference>
<comment type="caution">
    <text evidence="1">The sequence shown here is derived from an EMBL/GenBank/DDBJ whole genome shotgun (WGS) entry which is preliminary data.</text>
</comment>
<dbReference type="Gramene" id="TVU31347">
    <property type="protein sequence ID" value="TVU31347"/>
    <property type="gene ID" value="EJB05_23029"/>
</dbReference>
<dbReference type="AlphaFoldDB" id="A0A5J9V7F0"/>
<feature type="non-terminal residue" evidence="1">
    <location>
        <position position="1"/>
    </location>
</feature>
<dbReference type="Proteomes" id="UP000324897">
    <property type="component" value="Chromosome 1"/>
</dbReference>
<dbReference type="GO" id="GO:0006400">
    <property type="term" value="P:tRNA modification"/>
    <property type="evidence" value="ECO:0007669"/>
    <property type="project" value="InterPro"/>
</dbReference>
<organism evidence="1 2">
    <name type="scientific">Eragrostis curvula</name>
    <name type="common">weeping love grass</name>
    <dbReference type="NCBI Taxonomy" id="38414"/>
    <lineage>
        <taxon>Eukaryota</taxon>
        <taxon>Viridiplantae</taxon>
        <taxon>Streptophyta</taxon>
        <taxon>Embryophyta</taxon>
        <taxon>Tracheophyta</taxon>
        <taxon>Spermatophyta</taxon>
        <taxon>Magnoliopsida</taxon>
        <taxon>Liliopsida</taxon>
        <taxon>Poales</taxon>
        <taxon>Poaceae</taxon>
        <taxon>PACMAD clade</taxon>
        <taxon>Chloridoideae</taxon>
        <taxon>Eragrostideae</taxon>
        <taxon>Eragrostidinae</taxon>
        <taxon>Eragrostis</taxon>
    </lineage>
</organism>
<dbReference type="InterPro" id="IPR036511">
    <property type="entry name" value="TGT-like_sf"/>
</dbReference>
<protein>
    <submittedName>
        <fullName evidence="1">Uncharacterized protein</fullName>
    </submittedName>
</protein>
<dbReference type="OrthoDB" id="27601at2759"/>
<accession>A0A5J9V7F0</accession>
<name>A0A5J9V7F0_9POAL</name>
<evidence type="ECO:0000313" key="2">
    <source>
        <dbReference type="Proteomes" id="UP000324897"/>
    </source>
</evidence>
<keyword evidence="2" id="KW-1185">Reference proteome</keyword>
<gene>
    <name evidence="1" type="ORF">EJB05_23029</name>
</gene>
<sequence length="75" mass="7869">MRFAVTKVCGGGGKARAGALHVGGICIETPTLLLSTRKGLLAFVSCDLLASLPLPDSLLLNPCTSSRSNRQTIWN</sequence>
<reference evidence="1 2" key="1">
    <citation type="journal article" date="2019" name="Sci. Rep.">
        <title>A high-quality genome of Eragrostis curvula grass provides insights into Poaceae evolution and supports new strategies to enhance forage quality.</title>
        <authorList>
            <person name="Carballo J."/>
            <person name="Santos B.A.C.M."/>
            <person name="Zappacosta D."/>
            <person name="Garbus I."/>
            <person name="Selva J.P."/>
            <person name="Gallo C.A."/>
            <person name="Diaz A."/>
            <person name="Albertini E."/>
            <person name="Caccamo M."/>
            <person name="Echenique V."/>
        </authorList>
    </citation>
    <scope>NUCLEOTIDE SEQUENCE [LARGE SCALE GENOMIC DNA]</scope>
    <source>
        <strain evidence="2">cv. Victoria</strain>
        <tissue evidence="1">Leaf</tissue>
    </source>
</reference>
<evidence type="ECO:0000313" key="1">
    <source>
        <dbReference type="EMBL" id="TVU31347.1"/>
    </source>
</evidence>